<feature type="compositionally biased region" description="Basic residues" evidence="1">
    <location>
        <begin position="35"/>
        <end position="53"/>
    </location>
</feature>
<dbReference type="Proteomes" id="UP001497382">
    <property type="component" value="Unassembled WGS sequence"/>
</dbReference>
<evidence type="ECO:0000256" key="1">
    <source>
        <dbReference type="SAM" id="MobiDB-lite"/>
    </source>
</evidence>
<feature type="compositionally biased region" description="Polar residues" evidence="1">
    <location>
        <begin position="24"/>
        <end position="34"/>
    </location>
</feature>
<feature type="region of interest" description="Disordered" evidence="1">
    <location>
        <begin position="1"/>
        <end position="53"/>
    </location>
</feature>
<name>A0AAV1Z1V7_9ARAC</name>
<keyword evidence="3" id="KW-1185">Reference proteome</keyword>
<proteinExistence type="predicted"/>
<gene>
    <name evidence="2" type="ORF">LARSCL_LOCUS2540</name>
</gene>
<accession>A0AAV1Z1V7</accession>
<organism evidence="2 3">
    <name type="scientific">Larinioides sclopetarius</name>
    <dbReference type="NCBI Taxonomy" id="280406"/>
    <lineage>
        <taxon>Eukaryota</taxon>
        <taxon>Metazoa</taxon>
        <taxon>Ecdysozoa</taxon>
        <taxon>Arthropoda</taxon>
        <taxon>Chelicerata</taxon>
        <taxon>Arachnida</taxon>
        <taxon>Araneae</taxon>
        <taxon>Araneomorphae</taxon>
        <taxon>Entelegynae</taxon>
        <taxon>Araneoidea</taxon>
        <taxon>Araneidae</taxon>
        <taxon>Larinioides</taxon>
    </lineage>
</organism>
<reference evidence="2 3" key="1">
    <citation type="submission" date="2024-04" db="EMBL/GenBank/DDBJ databases">
        <authorList>
            <person name="Rising A."/>
            <person name="Reimegard J."/>
            <person name="Sonavane S."/>
            <person name="Akerstrom W."/>
            <person name="Nylinder S."/>
            <person name="Hedman E."/>
            <person name="Kallberg Y."/>
        </authorList>
    </citation>
    <scope>NUCLEOTIDE SEQUENCE [LARGE SCALE GENOMIC DNA]</scope>
</reference>
<dbReference type="AlphaFoldDB" id="A0AAV1Z1V7"/>
<evidence type="ECO:0000313" key="3">
    <source>
        <dbReference type="Proteomes" id="UP001497382"/>
    </source>
</evidence>
<sequence length="53" mass="6038">MDTSPIAPLRKRGRPPKTSVPLRITTQEPSNVKKPSSKRKPFTQRNKKPQTRA</sequence>
<dbReference type="EMBL" id="CAXIEN010000017">
    <property type="protein sequence ID" value="CAL1265459.1"/>
    <property type="molecule type" value="Genomic_DNA"/>
</dbReference>
<comment type="caution">
    <text evidence="2">The sequence shown here is derived from an EMBL/GenBank/DDBJ whole genome shotgun (WGS) entry which is preliminary data.</text>
</comment>
<evidence type="ECO:0000313" key="2">
    <source>
        <dbReference type="EMBL" id="CAL1265459.1"/>
    </source>
</evidence>
<protein>
    <submittedName>
        <fullName evidence="2">Uncharacterized protein</fullName>
    </submittedName>
</protein>